<dbReference type="InterPro" id="IPR005490">
    <property type="entry name" value="LD_TPept_cat_dom"/>
</dbReference>
<feature type="domain" description="L,D-TPase catalytic" evidence="3">
    <location>
        <begin position="357"/>
        <end position="499"/>
    </location>
</feature>
<evidence type="ECO:0000256" key="2">
    <source>
        <dbReference type="SAM" id="SignalP"/>
    </source>
</evidence>
<evidence type="ECO:0000259" key="3">
    <source>
        <dbReference type="Pfam" id="PF03734"/>
    </source>
</evidence>
<feature type="signal peptide" evidence="2">
    <location>
        <begin position="1"/>
        <end position="27"/>
    </location>
</feature>
<sequence>MKMILLRAAAASLTVCGLLMPAAVVHAAPDLSGGAVDGQHPELGDPSESPSTAPAGDPSEAPSAGPSEASPADPSGEPSIEPSPMPEVGAPAAATAASGAVPAAAKKAIDATAKKFASQLGRASTPIRCGIKDGGCYRTFAKGSIHWSKATGAQPTWGAIRATWKNTKWERGRLGYPVMAQKCGLPGGGCYQTFQKGSIHWSKATGAQATWGAIRSEWKRTGWERGVLGYPTTMEKCGLAGGGCYQHFQRGSIHWSKTTGAHATWGTIRSTWQKNSWERGKYGYPTGRASVGNDGKVRQKFQGGTITTGVVSTGLPHGITADGGRQLVIAHTASRSSKTGTAELWELRDDARWHRKQTFTGARFGYRGLATASAKREGDGKTPMGQYRFPFAFGTAAKPSGTKIEYRRVDHNDQWCTRSGSRHYNRWMSAPNSNCTAKQAEVLSKYAQYRYGAVVDYNSRQQANRGSAIFVHVHGRGSTAGCVSVTAGQMQTMLSWLRPEQNPRIVIAPRAELKNQ</sequence>
<reference evidence="4 5" key="1">
    <citation type="submission" date="2020-08" db="EMBL/GenBank/DDBJ databases">
        <title>A Genomic Blueprint of the Chicken Gut Microbiome.</title>
        <authorList>
            <person name="Gilroy R."/>
            <person name="Ravi A."/>
            <person name="Getino M."/>
            <person name="Pursley I."/>
            <person name="Horton D.L."/>
            <person name="Alikhan N.-F."/>
            <person name="Baker D."/>
            <person name="Gharbi K."/>
            <person name="Hall N."/>
            <person name="Watson M."/>
            <person name="Adriaenssens E.M."/>
            <person name="Foster-Nyarko E."/>
            <person name="Jarju S."/>
            <person name="Secka A."/>
            <person name="Antonio M."/>
            <person name="Oren A."/>
            <person name="Chaudhuri R."/>
            <person name="La Ragione R.M."/>
            <person name="Hildebrand F."/>
            <person name="Pallen M.J."/>
        </authorList>
    </citation>
    <scope>NUCLEOTIDE SEQUENCE [LARGE SCALE GENOMIC DNA]</scope>
    <source>
        <strain evidence="4 5">Re57</strain>
    </source>
</reference>
<dbReference type="Pfam" id="PF08310">
    <property type="entry name" value="LGFP"/>
    <property type="match status" value="3"/>
</dbReference>
<keyword evidence="2" id="KW-0732">Signal</keyword>
<feature type="chain" id="PRO_5046153026" evidence="2">
    <location>
        <begin position="28"/>
        <end position="516"/>
    </location>
</feature>
<organism evidence="4 5">
    <name type="scientific">Brevibacterium gallinarum</name>
    <dbReference type="NCBI Taxonomy" id="2762220"/>
    <lineage>
        <taxon>Bacteria</taxon>
        <taxon>Bacillati</taxon>
        <taxon>Actinomycetota</taxon>
        <taxon>Actinomycetes</taxon>
        <taxon>Micrococcales</taxon>
        <taxon>Brevibacteriaceae</taxon>
        <taxon>Brevibacterium</taxon>
    </lineage>
</organism>
<feature type="compositionally biased region" description="Low complexity" evidence="1">
    <location>
        <begin position="53"/>
        <end position="79"/>
    </location>
</feature>
<accession>A0ABR8WVP0</accession>
<evidence type="ECO:0000313" key="4">
    <source>
        <dbReference type="EMBL" id="MBD8020952.1"/>
    </source>
</evidence>
<dbReference type="InterPro" id="IPR013207">
    <property type="entry name" value="LGFP"/>
</dbReference>
<comment type="caution">
    <text evidence="4">The sequence shown here is derived from an EMBL/GenBank/DDBJ whole genome shotgun (WGS) entry which is preliminary data.</text>
</comment>
<dbReference type="Proteomes" id="UP000651517">
    <property type="component" value="Unassembled WGS sequence"/>
</dbReference>
<feature type="region of interest" description="Disordered" evidence="1">
    <location>
        <begin position="33"/>
        <end position="93"/>
    </location>
</feature>
<proteinExistence type="predicted"/>
<dbReference type="EMBL" id="JACSPY010000008">
    <property type="protein sequence ID" value="MBD8020952.1"/>
    <property type="molecule type" value="Genomic_DNA"/>
</dbReference>
<evidence type="ECO:0000256" key="1">
    <source>
        <dbReference type="SAM" id="MobiDB-lite"/>
    </source>
</evidence>
<dbReference type="PANTHER" id="PTHR38589:SF1">
    <property type="entry name" value="BLR0621 PROTEIN"/>
    <property type="match status" value="1"/>
</dbReference>
<evidence type="ECO:0000313" key="5">
    <source>
        <dbReference type="Proteomes" id="UP000651517"/>
    </source>
</evidence>
<protein>
    <submittedName>
        <fullName evidence="4">L,D-transpeptidase family protein</fullName>
    </submittedName>
</protein>
<dbReference type="PANTHER" id="PTHR38589">
    <property type="entry name" value="BLR0621 PROTEIN"/>
    <property type="match status" value="1"/>
</dbReference>
<dbReference type="Pfam" id="PF03734">
    <property type="entry name" value="YkuD"/>
    <property type="match status" value="1"/>
</dbReference>
<gene>
    <name evidence="4" type="ORF">H9634_09190</name>
</gene>
<name>A0ABR8WVP0_9MICO</name>
<keyword evidence="5" id="KW-1185">Reference proteome</keyword>